<dbReference type="Proteomes" id="UP001154282">
    <property type="component" value="Unassembled WGS sequence"/>
</dbReference>
<dbReference type="PANTHER" id="PTHR38226:SF3">
    <property type="entry name" value="(WILD MALAYSIAN BANANA) HYPOTHETICAL PROTEIN"/>
    <property type="match status" value="1"/>
</dbReference>
<keyword evidence="3" id="KW-1185">Reference proteome</keyword>
<evidence type="ECO:0000259" key="1">
    <source>
        <dbReference type="Pfam" id="PF24118"/>
    </source>
</evidence>
<organism evidence="2 3">
    <name type="scientific">Linum tenue</name>
    <dbReference type="NCBI Taxonomy" id="586396"/>
    <lineage>
        <taxon>Eukaryota</taxon>
        <taxon>Viridiplantae</taxon>
        <taxon>Streptophyta</taxon>
        <taxon>Embryophyta</taxon>
        <taxon>Tracheophyta</taxon>
        <taxon>Spermatophyta</taxon>
        <taxon>Magnoliopsida</taxon>
        <taxon>eudicotyledons</taxon>
        <taxon>Gunneridae</taxon>
        <taxon>Pentapetalae</taxon>
        <taxon>rosids</taxon>
        <taxon>fabids</taxon>
        <taxon>Malpighiales</taxon>
        <taxon>Linaceae</taxon>
        <taxon>Linum</taxon>
    </lineage>
</organism>
<feature type="domain" description="DUF7392" evidence="1">
    <location>
        <begin position="98"/>
        <end position="218"/>
    </location>
</feature>
<evidence type="ECO:0000313" key="3">
    <source>
        <dbReference type="Proteomes" id="UP001154282"/>
    </source>
</evidence>
<evidence type="ECO:0000313" key="2">
    <source>
        <dbReference type="EMBL" id="CAI0544856.1"/>
    </source>
</evidence>
<dbReference type="PANTHER" id="PTHR38226">
    <property type="entry name" value="(WILD MALAYSIAN BANANA) HYPOTHETICAL PROTEIN"/>
    <property type="match status" value="1"/>
</dbReference>
<comment type="caution">
    <text evidence="2">The sequence shown here is derived from an EMBL/GenBank/DDBJ whole genome shotgun (WGS) entry which is preliminary data.</text>
</comment>
<dbReference type="EMBL" id="CAMGYJ010000009">
    <property type="protein sequence ID" value="CAI0544856.1"/>
    <property type="molecule type" value="Genomic_DNA"/>
</dbReference>
<dbReference type="InterPro" id="IPR055816">
    <property type="entry name" value="DUF7392"/>
</dbReference>
<name>A0AAV0QII7_9ROSI</name>
<protein>
    <recommendedName>
        <fullName evidence="1">DUF7392 domain-containing protein</fullName>
    </recommendedName>
</protein>
<sequence>MTCFVPLNNQTLDITFIVLRPTVVIVDEAVEHLKHFSSAARDLGCVASSILKSIHGNMILWYGAWTKESAQNRDLLTAALVTLLAEILQGKAVLIERGFYDAYAGETKDGSPAARFSTGDAVSMSVVIPRPGRPAAAGQNCYEEVSYANLALFKSGFRKMEGAVSGVCLGCPALPRLACFYVWKSLRHCYSWVLDSDCRSAALPYLDHLDLDIKYDVFRVAYVHDGRGRFPAGLVVPTRRPVLENTAPGKEAAAAVGQVGRLEGKSDKTNQIIK</sequence>
<gene>
    <name evidence="2" type="ORF">LITE_LOCUS43328</name>
</gene>
<dbReference type="AlphaFoldDB" id="A0AAV0QII7"/>
<proteinExistence type="predicted"/>
<reference evidence="2" key="1">
    <citation type="submission" date="2022-08" db="EMBL/GenBank/DDBJ databases">
        <authorList>
            <person name="Gutierrez-Valencia J."/>
        </authorList>
    </citation>
    <scope>NUCLEOTIDE SEQUENCE</scope>
</reference>
<accession>A0AAV0QII7</accession>
<dbReference type="Pfam" id="PF24118">
    <property type="entry name" value="DUF7392"/>
    <property type="match status" value="1"/>
</dbReference>